<reference evidence="1 2" key="1">
    <citation type="submission" date="2023-08" db="EMBL/GenBank/DDBJ databases">
        <title>A Necator americanus chromosomal reference genome.</title>
        <authorList>
            <person name="Ilik V."/>
            <person name="Petrzelkova K.J."/>
            <person name="Pardy F."/>
            <person name="Fuh T."/>
            <person name="Niatou-Singa F.S."/>
            <person name="Gouil Q."/>
            <person name="Baker L."/>
            <person name="Ritchie M.E."/>
            <person name="Jex A.R."/>
            <person name="Gazzola D."/>
            <person name="Li H."/>
            <person name="Toshio Fujiwara R."/>
            <person name="Zhan B."/>
            <person name="Aroian R.V."/>
            <person name="Pafco B."/>
            <person name="Schwarz E.M."/>
        </authorList>
    </citation>
    <scope>NUCLEOTIDE SEQUENCE [LARGE SCALE GENOMIC DNA]</scope>
    <source>
        <strain evidence="1 2">Aroian</strain>
        <tissue evidence="1">Whole animal</tissue>
    </source>
</reference>
<evidence type="ECO:0000313" key="1">
    <source>
        <dbReference type="EMBL" id="KAK6748122.1"/>
    </source>
</evidence>
<gene>
    <name evidence="1" type="primary">Necator_chrIV.g14301</name>
    <name evidence="1" type="ORF">RB195_001007</name>
</gene>
<accession>A0ABR1DCS9</accession>
<proteinExistence type="predicted"/>
<dbReference type="EMBL" id="JAVFWL010000004">
    <property type="protein sequence ID" value="KAK6748122.1"/>
    <property type="molecule type" value="Genomic_DNA"/>
</dbReference>
<name>A0ABR1DCS9_NECAM</name>
<evidence type="ECO:0000313" key="2">
    <source>
        <dbReference type="Proteomes" id="UP001303046"/>
    </source>
</evidence>
<keyword evidence="2" id="KW-1185">Reference proteome</keyword>
<sequence>MLFGIQCIPSKDWELFSYVCIALTAYGTDTGRKFVINVKNIDVLNLPTKSYLKTRYLLPSIACQKDVVRLNTSRYKNYVHSKKAAERLPMFDCL</sequence>
<comment type="caution">
    <text evidence="1">The sequence shown here is derived from an EMBL/GenBank/DDBJ whole genome shotgun (WGS) entry which is preliminary data.</text>
</comment>
<protein>
    <submittedName>
        <fullName evidence="1">Uncharacterized protein</fullName>
    </submittedName>
</protein>
<organism evidence="1 2">
    <name type="scientific">Necator americanus</name>
    <name type="common">Human hookworm</name>
    <dbReference type="NCBI Taxonomy" id="51031"/>
    <lineage>
        <taxon>Eukaryota</taxon>
        <taxon>Metazoa</taxon>
        <taxon>Ecdysozoa</taxon>
        <taxon>Nematoda</taxon>
        <taxon>Chromadorea</taxon>
        <taxon>Rhabditida</taxon>
        <taxon>Rhabditina</taxon>
        <taxon>Rhabditomorpha</taxon>
        <taxon>Strongyloidea</taxon>
        <taxon>Ancylostomatidae</taxon>
        <taxon>Bunostominae</taxon>
        <taxon>Necator</taxon>
    </lineage>
</organism>
<dbReference type="Proteomes" id="UP001303046">
    <property type="component" value="Unassembled WGS sequence"/>
</dbReference>